<dbReference type="HOGENOM" id="CLU_049645_0_0_1"/>
<keyword evidence="3" id="KW-1185">Reference proteome</keyword>
<dbReference type="eggNOG" id="ENOG502T2AW">
    <property type="taxonomic scope" value="Eukaryota"/>
</dbReference>
<dbReference type="AlphaFoldDB" id="S3BPP5"/>
<organism evidence="2 3">
    <name type="scientific">Ophiostoma piceae (strain UAMH 11346)</name>
    <name type="common">Sap stain fungus</name>
    <dbReference type="NCBI Taxonomy" id="1262450"/>
    <lineage>
        <taxon>Eukaryota</taxon>
        <taxon>Fungi</taxon>
        <taxon>Dikarya</taxon>
        <taxon>Ascomycota</taxon>
        <taxon>Pezizomycotina</taxon>
        <taxon>Sordariomycetes</taxon>
        <taxon>Sordariomycetidae</taxon>
        <taxon>Ophiostomatales</taxon>
        <taxon>Ophiostomataceae</taxon>
        <taxon>Ophiostoma</taxon>
    </lineage>
</organism>
<reference evidence="2 3" key="1">
    <citation type="journal article" date="2013" name="BMC Genomics">
        <title>The genome and transcriptome of the pine saprophyte Ophiostoma piceae, and a comparison with the bark beetle-associated pine pathogen Grosmannia clavigera.</title>
        <authorList>
            <person name="Haridas S."/>
            <person name="Wang Y."/>
            <person name="Lim L."/>
            <person name="Massoumi Alamouti S."/>
            <person name="Jackman S."/>
            <person name="Docking R."/>
            <person name="Robertson G."/>
            <person name="Birol I."/>
            <person name="Bohlmann J."/>
            <person name="Breuil C."/>
        </authorList>
    </citation>
    <scope>NUCLEOTIDE SEQUENCE [LARGE SCALE GENOMIC DNA]</scope>
    <source>
        <strain evidence="2 3">UAMH 11346</strain>
    </source>
</reference>
<protein>
    <submittedName>
        <fullName evidence="2">Uncharacterized protein</fullName>
    </submittedName>
</protein>
<gene>
    <name evidence="2" type="ORF">F503_01997</name>
</gene>
<dbReference type="OrthoDB" id="5337545at2759"/>
<evidence type="ECO:0000256" key="1">
    <source>
        <dbReference type="SAM" id="MobiDB-lite"/>
    </source>
</evidence>
<feature type="compositionally biased region" description="Low complexity" evidence="1">
    <location>
        <begin position="72"/>
        <end position="93"/>
    </location>
</feature>
<dbReference type="OMA" id="SSWLQQW"/>
<dbReference type="VEuPathDB" id="FungiDB:F503_01997"/>
<name>S3BPP5_OPHP1</name>
<dbReference type="Proteomes" id="UP000016923">
    <property type="component" value="Unassembled WGS sequence"/>
</dbReference>
<dbReference type="EMBL" id="KE148169">
    <property type="protein sequence ID" value="EPE03259.1"/>
    <property type="molecule type" value="Genomic_DNA"/>
</dbReference>
<proteinExistence type="predicted"/>
<accession>S3BPP5</accession>
<feature type="compositionally biased region" description="Basic and acidic residues" evidence="1">
    <location>
        <begin position="1"/>
        <end position="17"/>
    </location>
</feature>
<feature type="compositionally biased region" description="Polar residues" evidence="1">
    <location>
        <begin position="23"/>
        <end position="48"/>
    </location>
</feature>
<feature type="compositionally biased region" description="Low complexity" evidence="1">
    <location>
        <begin position="176"/>
        <end position="190"/>
    </location>
</feature>
<sequence length="370" mass="38978">MAGRDPSRDGKGKGKSTEDDDTTLASRQDASASTPLSADNSSVFSKIAQSAAGLGRDLVNTRPGGSDLRVLSSTAAGSKGASSSRPGGASFSGVAQDSAFPQPGKTRMTPSSSLPGGFRSHAQQHAAAQEDAFSQFLDGTSVDLSMPEQPIIGGLSPAEDAWARAQWNTAASHSGQPAQAAQPTQTQPPTLSDVAAQESRDGLDVVNLLSADGPPEEEPNYDDIELAEDEATALKRALFGDSGGQPLASSQEWDNVLNFIPDFVRPHTTGGYDHDGTAGSASIKTHETQAALGMPHSSETTRLWVEQWHGVLTRYDDEVWGGLSPLVAQAREEVEQLQEPDETEETAARPAGTKALDRLRQILGHLRVDE</sequence>
<feature type="region of interest" description="Disordered" evidence="1">
    <location>
        <begin position="167"/>
        <end position="197"/>
    </location>
</feature>
<evidence type="ECO:0000313" key="3">
    <source>
        <dbReference type="Proteomes" id="UP000016923"/>
    </source>
</evidence>
<evidence type="ECO:0000313" key="2">
    <source>
        <dbReference type="EMBL" id="EPE03259.1"/>
    </source>
</evidence>
<dbReference type="STRING" id="1262450.S3BPP5"/>
<feature type="region of interest" description="Disordered" evidence="1">
    <location>
        <begin position="1"/>
        <end position="134"/>
    </location>
</feature>